<dbReference type="SUPFAM" id="SSF52540">
    <property type="entry name" value="P-loop containing nucleoside triphosphate hydrolases"/>
    <property type="match status" value="1"/>
</dbReference>
<dbReference type="GO" id="GO:0098796">
    <property type="term" value="C:membrane protein complex"/>
    <property type="evidence" value="ECO:0007669"/>
    <property type="project" value="UniProtKB-ARBA"/>
</dbReference>
<dbReference type="InterPro" id="IPR003439">
    <property type="entry name" value="ABC_transporter-like_ATP-bd"/>
</dbReference>
<dbReference type="PROSITE" id="PS50893">
    <property type="entry name" value="ABC_TRANSPORTER_2"/>
    <property type="match status" value="1"/>
</dbReference>
<evidence type="ECO:0000256" key="3">
    <source>
        <dbReference type="ARBA" id="ARBA00022840"/>
    </source>
</evidence>
<evidence type="ECO:0000313" key="5">
    <source>
        <dbReference type="EMBL" id="PWK15775.1"/>
    </source>
</evidence>
<proteinExistence type="predicted"/>
<dbReference type="RefSeq" id="WP_109685968.1">
    <property type="nucleotide sequence ID" value="NZ_QGGL01000002.1"/>
</dbReference>
<dbReference type="EMBL" id="QGGL01000002">
    <property type="protein sequence ID" value="PWK15775.1"/>
    <property type="molecule type" value="Genomic_DNA"/>
</dbReference>
<dbReference type="PANTHER" id="PTHR24220:SF86">
    <property type="entry name" value="ABC TRANSPORTER ABCH.1"/>
    <property type="match status" value="1"/>
</dbReference>
<organism evidence="5 6">
    <name type="scientific">Tumebacillus permanentifrigoris</name>
    <dbReference type="NCBI Taxonomy" id="378543"/>
    <lineage>
        <taxon>Bacteria</taxon>
        <taxon>Bacillati</taxon>
        <taxon>Bacillota</taxon>
        <taxon>Bacilli</taxon>
        <taxon>Bacillales</taxon>
        <taxon>Alicyclobacillaceae</taxon>
        <taxon>Tumebacillus</taxon>
    </lineage>
</organism>
<dbReference type="Gene3D" id="3.40.50.300">
    <property type="entry name" value="P-loop containing nucleotide triphosphate hydrolases"/>
    <property type="match status" value="1"/>
</dbReference>
<dbReference type="InterPro" id="IPR017911">
    <property type="entry name" value="MacB-like_ATP-bd"/>
</dbReference>
<evidence type="ECO:0000259" key="4">
    <source>
        <dbReference type="PROSITE" id="PS50893"/>
    </source>
</evidence>
<keyword evidence="1" id="KW-0813">Transport</keyword>
<keyword evidence="2" id="KW-0547">Nucleotide-binding</keyword>
<feature type="domain" description="ABC transporter" evidence="4">
    <location>
        <begin position="2"/>
        <end position="231"/>
    </location>
</feature>
<dbReference type="InterPro" id="IPR015854">
    <property type="entry name" value="ABC_transpr_LolD-like"/>
</dbReference>
<gene>
    <name evidence="5" type="ORF">C7459_10215</name>
</gene>
<name>A0A316DCT9_9BACL</name>
<dbReference type="CDD" id="cd03255">
    <property type="entry name" value="ABC_MJ0796_LolCDE_FtsE"/>
    <property type="match status" value="1"/>
</dbReference>
<dbReference type="PANTHER" id="PTHR24220">
    <property type="entry name" value="IMPORT ATP-BINDING PROTEIN"/>
    <property type="match status" value="1"/>
</dbReference>
<dbReference type="InterPro" id="IPR027417">
    <property type="entry name" value="P-loop_NTPase"/>
</dbReference>
<dbReference type="GO" id="GO:0016887">
    <property type="term" value="F:ATP hydrolysis activity"/>
    <property type="evidence" value="ECO:0007669"/>
    <property type="project" value="InterPro"/>
</dbReference>
<dbReference type="AlphaFoldDB" id="A0A316DCT9"/>
<dbReference type="InterPro" id="IPR017871">
    <property type="entry name" value="ABC_transporter-like_CS"/>
</dbReference>
<dbReference type="GO" id="GO:0005524">
    <property type="term" value="F:ATP binding"/>
    <property type="evidence" value="ECO:0007669"/>
    <property type="project" value="UniProtKB-KW"/>
</dbReference>
<keyword evidence="3 5" id="KW-0067">ATP-binding</keyword>
<evidence type="ECO:0000313" key="6">
    <source>
        <dbReference type="Proteomes" id="UP000245634"/>
    </source>
</evidence>
<dbReference type="PROSITE" id="PS00211">
    <property type="entry name" value="ABC_TRANSPORTER_1"/>
    <property type="match status" value="1"/>
</dbReference>
<protein>
    <submittedName>
        <fullName evidence="5">Putative ABC transport system ATP-binding protein</fullName>
    </submittedName>
</protein>
<evidence type="ECO:0000256" key="2">
    <source>
        <dbReference type="ARBA" id="ARBA00022741"/>
    </source>
</evidence>
<accession>A0A316DCT9</accession>
<comment type="caution">
    <text evidence="5">The sequence shown here is derived from an EMBL/GenBank/DDBJ whole genome shotgun (WGS) entry which is preliminary data.</text>
</comment>
<dbReference type="GO" id="GO:0022857">
    <property type="term" value="F:transmembrane transporter activity"/>
    <property type="evidence" value="ECO:0007669"/>
    <property type="project" value="UniProtKB-ARBA"/>
</dbReference>
<dbReference type="SMART" id="SM00382">
    <property type="entry name" value="AAA"/>
    <property type="match status" value="1"/>
</dbReference>
<dbReference type="Pfam" id="PF00005">
    <property type="entry name" value="ABC_tran"/>
    <property type="match status" value="1"/>
</dbReference>
<keyword evidence="6" id="KW-1185">Reference proteome</keyword>
<dbReference type="InterPro" id="IPR003593">
    <property type="entry name" value="AAA+_ATPase"/>
</dbReference>
<dbReference type="Proteomes" id="UP000245634">
    <property type="component" value="Unassembled WGS sequence"/>
</dbReference>
<dbReference type="FunFam" id="3.40.50.300:FF:000032">
    <property type="entry name" value="Export ABC transporter ATP-binding protein"/>
    <property type="match status" value="1"/>
</dbReference>
<evidence type="ECO:0000256" key="1">
    <source>
        <dbReference type="ARBA" id="ARBA00022448"/>
    </source>
</evidence>
<reference evidence="5 6" key="1">
    <citation type="submission" date="2018-05" db="EMBL/GenBank/DDBJ databases">
        <title>Genomic Encyclopedia of Type Strains, Phase IV (KMG-IV): sequencing the most valuable type-strain genomes for metagenomic binning, comparative biology and taxonomic classification.</title>
        <authorList>
            <person name="Goeker M."/>
        </authorList>
    </citation>
    <scope>NUCLEOTIDE SEQUENCE [LARGE SCALE GENOMIC DNA]</scope>
    <source>
        <strain evidence="5 6">DSM 18773</strain>
    </source>
</reference>
<sequence>MIDLCGVTKTYDGPGLQENRDRKQKIHALGGIDLHIPRGEFVAIMGPSGSGKSTLLSILGLLSQPTAGTMVLDGLDVTGLRERERTRLRAEQIGFVFQFPSLVNTLNVRENVLLPKMLTGSVTKSDRARADSLLADMGLAGREEERSFKLSGGEQRRVALARALISDPAVVLADEPTGALDEATAGELMGLLGRLHAAGKTVVMVTHDRAMAQYATRTVKIKSGVIGSCSMD</sequence>
<dbReference type="GO" id="GO:0005886">
    <property type="term" value="C:plasma membrane"/>
    <property type="evidence" value="ECO:0007669"/>
    <property type="project" value="TreeGrafter"/>
</dbReference>
<dbReference type="OrthoDB" id="9802264at2"/>